<keyword evidence="6" id="KW-0285">Flavoprotein</keyword>
<evidence type="ECO:0000256" key="7">
    <source>
        <dbReference type="ARBA" id="ARBA00022679"/>
    </source>
</evidence>
<dbReference type="InterPro" id="IPR012001">
    <property type="entry name" value="Thiamin_PyroP_enz_TPP-bd_dom"/>
</dbReference>
<keyword evidence="7 14" id="KW-0808">Transferase</keyword>
<dbReference type="InterPro" id="IPR012846">
    <property type="entry name" value="Acetolactate_synth_lsu"/>
</dbReference>
<evidence type="ECO:0000256" key="12">
    <source>
        <dbReference type="ARBA" id="ARBA00023304"/>
    </source>
</evidence>
<dbReference type="InterPro" id="IPR012000">
    <property type="entry name" value="Thiamin_PyroP_enz_cen_dom"/>
</dbReference>
<dbReference type="InterPro" id="IPR011766">
    <property type="entry name" value="TPP_enzyme_TPP-bd"/>
</dbReference>
<dbReference type="SUPFAM" id="SSF52518">
    <property type="entry name" value="Thiamin diphosphate-binding fold (THDP-binding)"/>
    <property type="match status" value="2"/>
</dbReference>
<dbReference type="InterPro" id="IPR029061">
    <property type="entry name" value="THDP-binding"/>
</dbReference>
<dbReference type="Gene3D" id="3.40.50.970">
    <property type="match status" value="2"/>
</dbReference>
<name>A0A918NHZ3_9PROT</name>
<dbReference type="FunFam" id="3.40.50.970:FF:000016">
    <property type="entry name" value="Acetolactate synthase"/>
    <property type="match status" value="1"/>
</dbReference>
<dbReference type="NCBIfam" id="TIGR00118">
    <property type="entry name" value="acolac_lg"/>
    <property type="match status" value="1"/>
</dbReference>
<dbReference type="PROSITE" id="PS00187">
    <property type="entry name" value="TPP_ENZYMES"/>
    <property type="match status" value="1"/>
</dbReference>
<proteinExistence type="inferred from homology"/>
<comment type="cofactor">
    <cofactor evidence="14">
        <name>thiamine diphosphate</name>
        <dbReference type="ChEBI" id="CHEBI:58937"/>
    </cofactor>
    <text evidence="14">Binds 1 thiamine pyrophosphate per subunit.</text>
</comment>
<evidence type="ECO:0000256" key="9">
    <source>
        <dbReference type="ARBA" id="ARBA00022827"/>
    </source>
</evidence>
<evidence type="ECO:0000259" key="16">
    <source>
        <dbReference type="Pfam" id="PF02775"/>
    </source>
</evidence>
<dbReference type="Pfam" id="PF00205">
    <property type="entry name" value="TPP_enzyme_M"/>
    <property type="match status" value="1"/>
</dbReference>
<evidence type="ECO:0000256" key="3">
    <source>
        <dbReference type="ARBA" id="ARBA00007812"/>
    </source>
</evidence>
<keyword evidence="19" id="KW-1185">Reference proteome</keyword>
<gene>
    <name evidence="18" type="primary">ilvG</name>
    <name evidence="18" type="ORF">GCM10011309_25650</name>
</gene>
<evidence type="ECO:0000259" key="15">
    <source>
        <dbReference type="Pfam" id="PF00205"/>
    </source>
</evidence>
<evidence type="ECO:0000259" key="17">
    <source>
        <dbReference type="Pfam" id="PF02776"/>
    </source>
</evidence>
<dbReference type="Gene3D" id="3.40.50.1220">
    <property type="entry name" value="TPP-binding domain"/>
    <property type="match status" value="1"/>
</dbReference>
<dbReference type="InterPro" id="IPR045229">
    <property type="entry name" value="TPP_enz"/>
</dbReference>
<evidence type="ECO:0000256" key="13">
    <source>
        <dbReference type="ARBA" id="ARBA00048670"/>
    </source>
</evidence>
<evidence type="ECO:0000256" key="1">
    <source>
        <dbReference type="ARBA" id="ARBA00004974"/>
    </source>
</evidence>
<dbReference type="PANTHER" id="PTHR18968">
    <property type="entry name" value="THIAMINE PYROPHOSPHATE ENZYMES"/>
    <property type="match status" value="1"/>
</dbReference>
<comment type="cofactor">
    <cofactor evidence="14">
        <name>Mg(2+)</name>
        <dbReference type="ChEBI" id="CHEBI:18420"/>
    </cofactor>
    <text evidence="14">Binds 1 Mg(2+) ion per subunit.</text>
</comment>
<dbReference type="GO" id="GO:0050660">
    <property type="term" value="F:flavin adenine dinucleotide binding"/>
    <property type="evidence" value="ECO:0007669"/>
    <property type="project" value="InterPro"/>
</dbReference>
<feature type="domain" description="Thiamine pyrophosphate enzyme N-terminal TPP-binding" evidence="17">
    <location>
        <begin position="23"/>
        <end position="136"/>
    </location>
</feature>
<evidence type="ECO:0000313" key="18">
    <source>
        <dbReference type="EMBL" id="GGX74388.1"/>
    </source>
</evidence>
<sequence>MTTATQFDRQETEIIADRAPKSGSKLLLESIAAQGVDLIFGYPGGAIMPVYDELPNYPQLRHILCRHEQGCGMAAIGYARATGKVGTAFATSGPGATNLVTAIADAYLDSVPVVFVTGQVPTNLMGTDAFQEVDIIGITMPIVKHSYIVRDPADLPGMIAEAYFIAAEGRPGPVLIDIPKDVQNALTTDRHKWRPYPKQKPEMGQSEDIAKAEQLMREAKKPLFYIGGGVAQGDGVAELRELVERTQIPGVSTLKGLGSLPSDHPNYLGMLGMHGLRAANYAVQECDLLIVVGARFDDRATGKLDTFAPDAKVIHMDIDIAEINKLRRVNVGLDGSLKKNLAALDPFDGGAAPDISDWTELCYSRRAMHEWDYEGAQAKASPGIYAPKLLHDLSRRADAMFKDESAAIFTCDVGQHQMWVAQHCYFDEPKDHITSGGLGTMGFGLPAGLGAKLGAPERTVITVSGDGSIMMNIQELATLHRYGIPLKIVLLDNSVLGMVRQWQEVFFDKNYSETNLDDNPDFALVAKAFQIDAFTVNTADEMDAGIDRLLSTDGPVLMHVKIDPNENVWPLVPPGRSNADMMER</sequence>
<dbReference type="NCBIfam" id="NF006524">
    <property type="entry name" value="PRK08978.1"/>
    <property type="match status" value="1"/>
</dbReference>
<organism evidence="18 19">
    <name type="scientific">Litorimonas cladophorae</name>
    <dbReference type="NCBI Taxonomy" id="1220491"/>
    <lineage>
        <taxon>Bacteria</taxon>
        <taxon>Pseudomonadati</taxon>
        <taxon>Pseudomonadota</taxon>
        <taxon>Alphaproteobacteria</taxon>
        <taxon>Maricaulales</taxon>
        <taxon>Robiginitomaculaceae</taxon>
    </lineage>
</organism>
<keyword evidence="9" id="KW-0274">FAD</keyword>
<dbReference type="GO" id="GO:0009099">
    <property type="term" value="P:L-valine biosynthetic process"/>
    <property type="evidence" value="ECO:0007669"/>
    <property type="project" value="TreeGrafter"/>
</dbReference>
<evidence type="ECO:0000313" key="19">
    <source>
        <dbReference type="Proteomes" id="UP000600865"/>
    </source>
</evidence>
<feature type="domain" description="Thiamine pyrophosphate enzyme TPP-binding" evidence="16">
    <location>
        <begin position="412"/>
        <end position="560"/>
    </location>
</feature>
<evidence type="ECO:0000256" key="11">
    <source>
        <dbReference type="ARBA" id="ARBA00023052"/>
    </source>
</evidence>
<evidence type="ECO:0000256" key="4">
    <source>
        <dbReference type="ARBA" id="ARBA00013145"/>
    </source>
</evidence>
<dbReference type="EMBL" id="BMYV01000003">
    <property type="protein sequence ID" value="GGX74388.1"/>
    <property type="molecule type" value="Genomic_DNA"/>
</dbReference>
<comment type="similarity">
    <text evidence="3 14">Belongs to the TPP enzyme family.</text>
</comment>
<keyword evidence="12 14" id="KW-0100">Branched-chain amino acid biosynthesis</keyword>
<comment type="catalytic activity">
    <reaction evidence="13 14">
        <text>2 pyruvate + H(+) = (2S)-2-acetolactate + CO2</text>
        <dbReference type="Rhea" id="RHEA:25249"/>
        <dbReference type="ChEBI" id="CHEBI:15361"/>
        <dbReference type="ChEBI" id="CHEBI:15378"/>
        <dbReference type="ChEBI" id="CHEBI:16526"/>
        <dbReference type="ChEBI" id="CHEBI:58476"/>
        <dbReference type="EC" id="2.2.1.6"/>
    </reaction>
</comment>
<comment type="caution">
    <text evidence="18">The sequence shown here is derived from an EMBL/GenBank/DDBJ whole genome shotgun (WGS) entry which is preliminary data.</text>
</comment>
<feature type="domain" description="Thiamine pyrophosphate enzyme central" evidence="15">
    <location>
        <begin position="209"/>
        <end position="344"/>
    </location>
</feature>
<evidence type="ECO:0000256" key="5">
    <source>
        <dbReference type="ARBA" id="ARBA00022605"/>
    </source>
</evidence>
<dbReference type="CDD" id="cd02015">
    <property type="entry name" value="TPP_AHAS"/>
    <property type="match status" value="1"/>
</dbReference>
<dbReference type="GO" id="GO:0003984">
    <property type="term" value="F:acetolactate synthase activity"/>
    <property type="evidence" value="ECO:0007669"/>
    <property type="project" value="UniProtKB-EC"/>
</dbReference>
<dbReference type="AlphaFoldDB" id="A0A918NHZ3"/>
<keyword evidence="5 14" id="KW-0028">Amino-acid biosynthesis</keyword>
<dbReference type="GO" id="GO:0005948">
    <property type="term" value="C:acetolactate synthase complex"/>
    <property type="evidence" value="ECO:0007669"/>
    <property type="project" value="TreeGrafter"/>
</dbReference>
<reference evidence="18 19" key="1">
    <citation type="journal article" date="2014" name="Int. J. Syst. Evol. Microbiol.">
        <title>Complete genome sequence of Corynebacterium casei LMG S-19264T (=DSM 44701T), isolated from a smear-ripened cheese.</title>
        <authorList>
            <consortium name="US DOE Joint Genome Institute (JGI-PGF)"/>
            <person name="Walter F."/>
            <person name="Albersmeier A."/>
            <person name="Kalinowski J."/>
            <person name="Ruckert C."/>
        </authorList>
    </citation>
    <scope>NUCLEOTIDE SEQUENCE [LARGE SCALE GENOMIC DNA]</scope>
    <source>
        <strain evidence="18 19">KCTC 23968</strain>
    </source>
</reference>
<dbReference type="EC" id="2.2.1.6" evidence="4 14"/>
<keyword evidence="11 14" id="KW-0786">Thiamine pyrophosphate</keyword>
<dbReference type="GO" id="GO:0030976">
    <property type="term" value="F:thiamine pyrophosphate binding"/>
    <property type="evidence" value="ECO:0007669"/>
    <property type="project" value="UniProtKB-UniRule"/>
</dbReference>
<dbReference type="SUPFAM" id="SSF52467">
    <property type="entry name" value="DHS-like NAD/FAD-binding domain"/>
    <property type="match status" value="1"/>
</dbReference>
<dbReference type="FunFam" id="3.40.50.970:FF:000007">
    <property type="entry name" value="Acetolactate synthase"/>
    <property type="match status" value="1"/>
</dbReference>
<dbReference type="InterPro" id="IPR029035">
    <property type="entry name" value="DHS-like_NAD/FAD-binding_dom"/>
</dbReference>
<keyword evidence="10 14" id="KW-0460">Magnesium</keyword>
<dbReference type="Pfam" id="PF02776">
    <property type="entry name" value="TPP_enzyme_N"/>
    <property type="match status" value="1"/>
</dbReference>
<evidence type="ECO:0000256" key="8">
    <source>
        <dbReference type="ARBA" id="ARBA00022723"/>
    </source>
</evidence>
<dbReference type="FunFam" id="3.40.50.1220:FF:000008">
    <property type="entry name" value="Acetolactate synthase"/>
    <property type="match status" value="1"/>
</dbReference>
<dbReference type="GO" id="GO:0009097">
    <property type="term" value="P:isoleucine biosynthetic process"/>
    <property type="evidence" value="ECO:0007669"/>
    <property type="project" value="TreeGrafter"/>
</dbReference>
<dbReference type="PANTHER" id="PTHR18968:SF142">
    <property type="entry name" value="ACETOLACTATE SYNTHASE"/>
    <property type="match status" value="1"/>
</dbReference>
<evidence type="ECO:0000256" key="2">
    <source>
        <dbReference type="ARBA" id="ARBA00005025"/>
    </source>
</evidence>
<keyword evidence="8 14" id="KW-0479">Metal-binding</keyword>
<evidence type="ECO:0000256" key="10">
    <source>
        <dbReference type="ARBA" id="ARBA00022842"/>
    </source>
</evidence>
<dbReference type="GO" id="GO:0000287">
    <property type="term" value="F:magnesium ion binding"/>
    <property type="evidence" value="ECO:0007669"/>
    <property type="project" value="UniProtKB-UniRule"/>
</dbReference>
<dbReference type="InterPro" id="IPR000399">
    <property type="entry name" value="TPP-bd_CS"/>
</dbReference>
<dbReference type="Pfam" id="PF02775">
    <property type="entry name" value="TPP_enzyme_C"/>
    <property type="match status" value="1"/>
</dbReference>
<protein>
    <recommendedName>
        <fullName evidence="4 14">Acetolactate synthase</fullName>
        <ecNumber evidence="4 14">2.2.1.6</ecNumber>
    </recommendedName>
</protein>
<evidence type="ECO:0000256" key="14">
    <source>
        <dbReference type="RuleBase" id="RU003591"/>
    </source>
</evidence>
<dbReference type="InterPro" id="IPR039368">
    <property type="entry name" value="AHAS_TPP"/>
</dbReference>
<dbReference type="RefSeq" id="WP_189586883.1">
    <property type="nucleotide sequence ID" value="NZ_BMYV01000003.1"/>
</dbReference>
<dbReference type="CDD" id="cd07035">
    <property type="entry name" value="TPP_PYR_POX_like"/>
    <property type="match status" value="1"/>
</dbReference>
<dbReference type="Proteomes" id="UP000600865">
    <property type="component" value="Unassembled WGS sequence"/>
</dbReference>
<accession>A0A918NHZ3</accession>
<comment type="pathway">
    <text evidence="2 14">Amino-acid biosynthesis; L-valine biosynthesis; L-valine from pyruvate: step 1/4.</text>
</comment>
<comment type="pathway">
    <text evidence="1 14">Amino-acid biosynthesis; L-isoleucine biosynthesis; L-isoleucine from 2-oxobutanoate: step 1/4.</text>
</comment>
<evidence type="ECO:0000256" key="6">
    <source>
        <dbReference type="ARBA" id="ARBA00022630"/>
    </source>
</evidence>